<dbReference type="AlphaFoldDB" id="A0A0M3JES3"/>
<feature type="compositionally biased region" description="Low complexity" evidence="1">
    <location>
        <begin position="28"/>
        <end position="38"/>
    </location>
</feature>
<organism evidence="2">
    <name type="scientific">Anisakis simplex</name>
    <name type="common">Herring worm</name>
    <dbReference type="NCBI Taxonomy" id="6269"/>
    <lineage>
        <taxon>Eukaryota</taxon>
        <taxon>Metazoa</taxon>
        <taxon>Ecdysozoa</taxon>
        <taxon>Nematoda</taxon>
        <taxon>Chromadorea</taxon>
        <taxon>Rhabditida</taxon>
        <taxon>Spirurina</taxon>
        <taxon>Ascaridomorpha</taxon>
        <taxon>Ascaridoidea</taxon>
        <taxon>Anisakidae</taxon>
        <taxon>Anisakis</taxon>
        <taxon>Anisakis simplex complex</taxon>
    </lineage>
</organism>
<reference evidence="2" key="1">
    <citation type="submission" date="2017-02" db="UniProtKB">
        <authorList>
            <consortium name="WormBaseParasite"/>
        </authorList>
    </citation>
    <scope>IDENTIFICATION</scope>
</reference>
<feature type="region of interest" description="Disordered" evidence="1">
    <location>
        <begin position="1"/>
        <end position="45"/>
    </location>
</feature>
<evidence type="ECO:0000256" key="1">
    <source>
        <dbReference type="SAM" id="MobiDB-lite"/>
    </source>
</evidence>
<accession>A0A0M3JES3</accession>
<evidence type="ECO:0000313" key="2">
    <source>
        <dbReference type="WBParaSite" id="ASIM_0000611901-mRNA-1"/>
    </source>
</evidence>
<name>A0A0M3JES3_ANISI</name>
<proteinExistence type="predicted"/>
<sequence length="45" mass="4894">LVHSGTQSPTQAFTTRRDNQLDRGLGLSSDASDDQQSATWRNTAC</sequence>
<feature type="compositionally biased region" description="Polar residues" evidence="1">
    <location>
        <begin position="1"/>
        <end position="14"/>
    </location>
</feature>
<dbReference type="WBParaSite" id="ASIM_0000611901-mRNA-1">
    <property type="protein sequence ID" value="ASIM_0000611901-mRNA-1"/>
    <property type="gene ID" value="ASIM_0000611901"/>
</dbReference>
<protein>
    <submittedName>
        <fullName evidence="2">Copper-containing nitrite reductase</fullName>
    </submittedName>
</protein>